<keyword evidence="1" id="KW-0812">Transmembrane</keyword>
<evidence type="ECO:0000256" key="1">
    <source>
        <dbReference type="SAM" id="Phobius"/>
    </source>
</evidence>
<proteinExistence type="predicted"/>
<sequence>MVEVIDSQSELDSVRIENYLFLFAITLLYYDHFLTLDEEINLIWRRRRSWSSWLFFFNRYFAFFGNIVAALSLFYPSFSLSLSIFRIVPSTIPSADSGNYQCFFLSSLSQILHRLQYKDVILCQMWKKGAAGWEAIFLFDTLLFVLTILRAHKIRKELDITSLKIGNRPSLLSIVVRDGSIYFAAMASANLLNIVTFYGLRTKGAFAPLAGCVTVFKTRPHWNVKRKRFLMAVQLFPKIEVVVSCFRKWS</sequence>
<protein>
    <recommendedName>
        <fullName evidence="2">DUF6533 domain-containing protein</fullName>
    </recommendedName>
</protein>
<dbReference type="Pfam" id="PF20151">
    <property type="entry name" value="DUF6533"/>
    <property type="match status" value="1"/>
</dbReference>
<dbReference type="InterPro" id="IPR045340">
    <property type="entry name" value="DUF6533"/>
</dbReference>
<dbReference type="Proteomes" id="UP000297245">
    <property type="component" value="Unassembled WGS sequence"/>
</dbReference>
<feature type="domain" description="DUF6533" evidence="2">
    <location>
        <begin position="20"/>
        <end position="63"/>
    </location>
</feature>
<organism evidence="3 4">
    <name type="scientific">Dendrothele bispora (strain CBS 962.96)</name>
    <dbReference type="NCBI Taxonomy" id="1314807"/>
    <lineage>
        <taxon>Eukaryota</taxon>
        <taxon>Fungi</taxon>
        <taxon>Dikarya</taxon>
        <taxon>Basidiomycota</taxon>
        <taxon>Agaricomycotina</taxon>
        <taxon>Agaricomycetes</taxon>
        <taxon>Agaricomycetidae</taxon>
        <taxon>Agaricales</taxon>
        <taxon>Agaricales incertae sedis</taxon>
        <taxon>Dendrothele</taxon>
    </lineage>
</organism>
<name>A0A4S8LAN4_DENBC</name>
<evidence type="ECO:0000313" key="3">
    <source>
        <dbReference type="EMBL" id="THU85886.1"/>
    </source>
</evidence>
<keyword evidence="1" id="KW-1133">Transmembrane helix</keyword>
<gene>
    <name evidence="3" type="ORF">K435DRAFT_805540</name>
</gene>
<keyword evidence="1" id="KW-0472">Membrane</keyword>
<evidence type="ECO:0000259" key="2">
    <source>
        <dbReference type="Pfam" id="PF20151"/>
    </source>
</evidence>
<dbReference type="EMBL" id="ML179524">
    <property type="protein sequence ID" value="THU85886.1"/>
    <property type="molecule type" value="Genomic_DNA"/>
</dbReference>
<evidence type="ECO:0000313" key="4">
    <source>
        <dbReference type="Proteomes" id="UP000297245"/>
    </source>
</evidence>
<accession>A0A4S8LAN4</accession>
<feature type="transmembrane region" description="Helical" evidence="1">
    <location>
        <begin position="57"/>
        <end position="75"/>
    </location>
</feature>
<feature type="transmembrane region" description="Helical" evidence="1">
    <location>
        <begin position="130"/>
        <end position="149"/>
    </location>
</feature>
<reference evidence="3 4" key="1">
    <citation type="journal article" date="2019" name="Nat. Ecol. Evol.">
        <title>Megaphylogeny resolves global patterns of mushroom evolution.</title>
        <authorList>
            <person name="Varga T."/>
            <person name="Krizsan K."/>
            <person name="Foldi C."/>
            <person name="Dima B."/>
            <person name="Sanchez-Garcia M."/>
            <person name="Sanchez-Ramirez S."/>
            <person name="Szollosi G.J."/>
            <person name="Szarkandi J.G."/>
            <person name="Papp V."/>
            <person name="Albert L."/>
            <person name="Andreopoulos W."/>
            <person name="Angelini C."/>
            <person name="Antonin V."/>
            <person name="Barry K.W."/>
            <person name="Bougher N.L."/>
            <person name="Buchanan P."/>
            <person name="Buyck B."/>
            <person name="Bense V."/>
            <person name="Catcheside P."/>
            <person name="Chovatia M."/>
            <person name="Cooper J."/>
            <person name="Damon W."/>
            <person name="Desjardin D."/>
            <person name="Finy P."/>
            <person name="Geml J."/>
            <person name="Haridas S."/>
            <person name="Hughes K."/>
            <person name="Justo A."/>
            <person name="Karasinski D."/>
            <person name="Kautmanova I."/>
            <person name="Kiss B."/>
            <person name="Kocsube S."/>
            <person name="Kotiranta H."/>
            <person name="LaButti K.M."/>
            <person name="Lechner B.E."/>
            <person name="Liimatainen K."/>
            <person name="Lipzen A."/>
            <person name="Lukacs Z."/>
            <person name="Mihaltcheva S."/>
            <person name="Morgado L.N."/>
            <person name="Niskanen T."/>
            <person name="Noordeloos M.E."/>
            <person name="Ohm R.A."/>
            <person name="Ortiz-Santana B."/>
            <person name="Ovrebo C."/>
            <person name="Racz N."/>
            <person name="Riley R."/>
            <person name="Savchenko A."/>
            <person name="Shiryaev A."/>
            <person name="Soop K."/>
            <person name="Spirin V."/>
            <person name="Szebenyi C."/>
            <person name="Tomsovsky M."/>
            <person name="Tulloss R.E."/>
            <person name="Uehling J."/>
            <person name="Grigoriev I.V."/>
            <person name="Vagvolgyi C."/>
            <person name="Papp T."/>
            <person name="Martin F.M."/>
            <person name="Miettinen O."/>
            <person name="Hibbett D.S."/>
            <person name="Nagy L.G."/>
        </authorList>
    </citation>
    <scope>NUCLEOTIDE SEQUENCE [LARGE SCALE GENOMIC DNA]</scope>
    <source>
        <strain evidence="3 4">CBS 962.96</strain>
    </source>
</reference>
<dbReference type="AlphaFoldDB" id="A0A4S8LAN4"/>
<keyword evidence="4" id="KW-1185">Reference proteome</keyword>